<evidence type="ECO:0000313" key="2">
    <source>
        <dbReference type="Proteomes" id="UP001207468"/>
    </source>
</evidence>
<name>A0ACC0ULF0_9AGAM</name>
<keyword evidence="2" id="KW-1185">Reference proteome</keyword>
<proteinExistence type="predicted"/>
<accession>A0ACC0ULF0</accession>
<dbReference type="EMBL" id="JAGFNK010000008">
    <property type="protein sequence ID" value="KAI9512554.1"/>
    <property type="molecule type" value="Genomic_DNA"/>
</dbReference>
<comment type="caution">
    <text evidence="1">The sequence shown here is derived from an EMBL/GenBank/DDBJ whole genome shotgun (WGS) entry which is preliminary data.</text>
</comment>
<organism evidence="1 2">
    <name type="scientific">Russula earlei</name>
    <dbReference type="NCBI Taxonomy" id="71964"/>
    <lineage>
        <taxon>Eukaryota</taxon>
        <taxon>Fungi</taxon>
        <taxon>Dikarya</taxon>
        <taxon>Basidiomycota</taxon>
        <taxon>Agaricomycotina</taxon>
        <taxon>Agaricomycetes</taxon>
        <taxon>Russulales</taxon>
        <taxon>Russulaceae</taxon>
        <taxon>Russula</taxon>
    </lineage>
</organism>
<protein>
    <submittedName>
        <fullName evidence="1">Pkinase-domain-containing protein</fullName>
    </submittedName>
</protein>
<sequence>MSQQHFQQGHSRPTTFPLPNEPFTAVAIPAFRITPVGVRYHDGDAQSSSVRSFTPIKTLGDGNFATVWLCDWHWPLFPNTPISAMQSNVGTRSHYAGKRLVAVKHMKKKWELGWEECRKLKELDALLGIPAHPNIIPLYDCFLLPETKQLYFVFEPMEGHLFQLIKTRHGRRPFAGGLVVSIFRQIAQGLHHVHASGYFHRDMKPENILVTTTGYHSYPNLSPTAPPDAPPEQDVKVLIKLADFGLAREIRSKPPYSEYISVRWYRAPEVLLKSRDYSSPVDMWALGTIMAELVNLRPLFPGKKEADQLYLITQVLGDPCETYSDERGKQIGGGKWEGGVQMARDNFGFTFQKILPKDLVSLFDPSVPPRLIECIADLLKYDPSSRLTSLGCLEHPYVLDAIEMSHSNIPPALFTSSSLSGHSTPISQSTGSPATSYPNAQSLPNLQGELESIQASLRRHISKEYTPPNLPMNTVVSPIGQEFPDWPHFRHDNVSAPASKSYKTPSIPLRKQRRSVFRGISGDGDKSRLPPVDEIQNTSHKRAQSSSTDNLSLEVPALEYSKKEALRMAREAERQQRILRAKTQREISRAVMLNRKNIFDEAQNPQELAWKWQSHPKPVDSQGTSRLVSSDKLYNSGGPIRDRHAHGNAVLSLGLTDRVEKARRREFDDDHSMSSSGYYSSSAMSVTSLSTTDSDSVPLQTPPVVFGFLPETSSSSLGHLDDDHSSASDQTAGRPLLQTSMDPNSLSDLALFPPIHALSLSSAGSWPPLPQGGGGTDEKPQQSRPSHLSRKLSSNEDGLSPGLGLTVPVSAINPIFTAPSRPSSERSPSKPALPPFSYLQALAHGEDPPSPTFSTPDIEY</sequence>
<dbReference type="Proteomes" id="UP001207468">
    <property type="component" value="Unassembled WGS sequence"/>
</dbReference>
<gene>
    <name evidence="1" type="ORF">F5148DRAFT_853134</name>
</gene>
<evidence type="ECO:0000313" key="1">
    <source>
        <dbReference type="EMBL" id="KAI9512554.1"/>
    </source>
</evidence>
<reference evidence="1" key="1">
    <citation type="submission" date="2021-03" db="EMBL/GenBank/DDBJ databases">
        <title>Evolutionary priming and transition to the ectomycorrhizal habit in an iconic lineage of mushroom-forming fungi: is preadaptation a requirement?</title>
        <authorList>
            <consortium name="DOE Joint Genome Institute"/>
            <person name="Looney B.P."/>
            <person name="Miyauchi S."/>
            <person name="Morin E."/>
            <person name="Drula E."/>
            <person name="Courty P.E."/>
            <person name="Chicoki N."/>
            <person name="Fauchery L."/>
            <person name="Kohler A."/>
            <person name="Kuo A."/>
            <person name="LaButti K."/>
            <person name="Pangilinan J."/>
            <person name="Lipzen A."/>
            <person name="Riley R."/>
            <person name="Andreopoulos W."/>
            <person name="He G."/>
            <person name="Johnson J."/>
            <person name="Barry K.W."/>
            <person name="Grigoriev I.V."/>
            <person name="Nagy L."/>
            <person name="Hibbett D."/>
            <person name="Henrissat B."/>
            <person name="Matheny P.B."/>
            <person name="Labbe J."/>
            <person name="Martin A.F."/>
        </authorList>
    </citation>
    <scope>NUCLEOTIDE SEQUENCE</scope>
    <source>
        <strain evidence="1">BPL698</strain>
    </source>
</reference>